<keyword evidence="5 8" id="KW-1133">Transmembrane helix</keyword>
<keyword evidence="2" id="KW-0813">Transport</keyword>
<dbReference type="PANTHER" id="PTHR15071:SF0">
    <property type="entry name" value="MANNOSE 6-PHOSPHATE RECEPTOR-LIKE PROTEIN 1"/>
    <property type="match status" value="1"/>
</dbReference>
<evidence type="ECO:0000256" key="8">
    <source>
        <dbReference type="SAM" id="Phobius"/>
    </source>
</evidence>
<gene>
    <name evidence="11" type="ORF">SNE40_022869</name>
</gene>
<dbReference type="Proteomes" id="UP001347796">
    <property type="component" value="Unassembled WGS sequence"/>
</dbReference>
<keyword evidence="12" id="KW-1185">Reference proteome</keyword>
<evidence type="ECO:0000256" key="2">
    <source>
        <dbReference type="ARBA" id="ARBA00022448"/>
    </source>
</evidence>
<feature type="chain" id="PRO_5043014161" description="MRH domain-containing protein" evidence="9">
    <location>
        <begin position="20"/>
        <end position="276"/>
    </location>
</feature>
<keyword evidence="3 8" id="KW-0812">Transmembrane</keyword>
<dbReference type="GO" id="GO:0010008">
    <property type="term" value="C:endosome membrane"/>
    <property type="evidence" value="ECO:0007669"/>
    <property type="project" value="UniProtKB-SubCell"/>
</dbReference>
<keyword evidence="7" id="KW-1015">Disulfide bond</keyword>
<dbReference type="Gene3D" id="2.70.130.10">
    <property type="entry name" value="Mannose-6-phosphate receptor binding domain"/>
    <property type="match status" value="1"/>
</dbReference>
<feature type="transmembrane region" description="Helical" evidence="8">
    <location>
        <begin position="216"/>
        <end position="244"/>
    </location>
</feature>
<dbReference type="SUPFAM" id="SSF50911">
    <property type="entry name" value="Mannose 6-phosphate receptor domain"/>
    <property type="match status" value="1"/>
</dbReference>
<evidence type="ECO:0000259" key="10">
    <source>
        <dbReference type="PROSITE" id="PS51914"/>
    </source>
</evidence>
<evidence type="ECO:0000256" key="3">
    <source>
        <dbReference type="ARBA" id="ARBA00022692"/>
    </source>
</evidence>
<comment type="subcellular location">
    <subcellularLocation>
        <location evidence="1">Endomembrane system</location>
    </subcellularLocation>
</comment>
<sequence length="276" mass="30424">MASVKELLVLCTYLFVAVANPFDPKTVMTCSLNSTCSCFKADGFVDLHPISNDNNTPHFRNVTNSPNYIYSYNPCYAFTEGSVCQNAAICQLDTSVNQYYVIGYADTVRSIADSEYGLIFQYTATTDMPLPSTVRTANVILTCDENREGELQFVKEDPIKTYYFNLYSKHACPIPPPPTVPGPKTTPVWTAPPGRPTGPPAPPSPTSVPVIFSLKAVVVLLLCILFVLTFLCGLIILAVCVFSAKFNSTNNDKAELGQSANYSHKDEMKRHLKNEF</sequence>
<organism evidence="11 12">
    <name type="scientific">Patella caerulea</name>
    <name type="common">Rayed Mediterranean limpet</name>
    <dbReference type="NCBI Taxonomy" id="87958"/>
    <lineage>
        <taxon>Eukaryota</taxon>
        <taxon>Metazoa</taxon>
        <taxon>Spiralia</taxon>
        <taxon>Lophotrochozoa</taxon>
        <taxon>Mollusca</taxon>
        <taxon>Gastropoda</taxon>
        <taxon>Patellogastropoda</taxon>
        <taxon>Patelloidea</taxon>
        <taxon>Patellidae</taxon>
        <taxon>Patella</taxon>
    </lineage>
</organism>
<accession>A0AAN8FX71</accession>
<dbReference type="GO" id="GO:0005802">
    <property type="term" value="C:trans-Golgi network"/>
    <property type="evidence" value="ECO:0007669"/>
    <property type="project" value="TreeGrafter"/>
</dbReference>
<dbReference type="AlphaFoldDB" id="A0AAN8FX71"/>
<dbReference type="InterPro" id="IPR009011">
    <property type="entry name" value="Man6P_isomerase_rcpt-bd_dom_sf"/>
</dbReference>
<feature type="domain" description="MRH" evidence="10">
    <location>
        <begin position="34"/>
        <end position="174"/>
    </location>
</feature>
<evidence type="ECO:0000256" key="4">
    <source>
        <dbReference type="ARBA" id="ARBA00022729"/>
    </source>
</evidence>
<evidence type="ECO:0000256" key="1">
    <source>
        <dbReference type="ARBA" id="ARBA00004308"/>
    </source>
</evidence>
<dbReference type="PANTHER" id="PTHR15071">
    <property type="entry name" value="MANNOSE-6-PHOSPHATE RECEPTOR FAMILY MEMBER"/>
    <property type="match status" value="1"/>
</dbReference>
<feature type="signal peptide" evidence="9">
    <location>
        <begin position="1"/>
        <end position="19"/>
    </location>
</feature>
<evidence type="ECO:0000256" key="6">
    <source>
        <dbReference type="ARBA" id="ARBA00023136"/>
    </source>
</evidence>
<name>A0AAN8FX71_PATCE</name>
<proteinExistence type="predicted"/>
<dbReference type="EMBL" id="JAZGQO010000021">
    <property type="protein sequence ID" value="KAK6166102.1"/>
    <property type="molecule type" value="Genomic_DNA"/>
</dbReference>
<keyword evidence="6 8" id="KW-0472">Membrane</keyword>
<dbReference type="PROSITE" id="PS51914">
    <property type="entry name" value="MRH"/>
    <property type="match status" value="1"/>
</dbReference>
<keyword evidence="4 9" id="KW-0732">Signal</keyword>
<dbReference type="GO" id="GO:0000139">
    <property type="term" value="C:Golgi membrane"/>
    <property type="evidence" value="ECO:0007669"/>
    <property type="project" value="UniProtKB-SubCell"/>
</dbReference>
<evidence type="ECO:0000313" key="11">
    <source>
        <dbReference type="EMBL" id="KAK6166102.1"/>
    </source>
</evidence>
<protein>
    <recommendedName>
        <fullName evidence="10">MRH domain-containing protein</fullName>
    </recommendedName>
</protein>
<evidence type="ECO:0000256" key="5">
    <source>
        <dbReference type="ARBA" id="ARBA00022989"/>
    </source>
</evidence>
<evidence type="ECO:0000256" key="9">
    <source>
        <dbReference type="SAM" id="SignalP"/>
    </source>
</evidence>
<reference evidence="11 12" key="1">
    <citation type="submission" date="2024-01" db="EMBL/GenBank/DDBJ databases">
        <title>The genome of the rayed Mediterranean limpet Patella caerulea (Linnaeus, 1758).</title>
        <authorList>
            <person name="Anh-Thu Weber A."/>
            <person name="Halstead-Nussloch G."/>
        </authorList>
    </citation>
    <scope>NUCLEOTIDE SEQUENCE [LARGE SCALE GENOMIC DNA]</scope>
    <source>
        <strain evidence="11">AATW-2023a</strain>
        <tissue evidence="11">Whole specimen</tissue>
    </source>
</reference>
<comment type="caution">
    <text evidence="11">The sequence shown here is derived from an EMBL/GenBank/DDBJ whole genome shotgun (WGS) entry which is preliminary data.</text>
</comment>
<dbReference type="InterPro" id="IPR044865">
    <property type="entry name" value="MRH_dom"/>
</dbReference>
<evidence type="ECO:0000256" key="7">
    <source>
        <dbReference type="ARBA" id="ARBA00023157"/>
    </source>
</evidence>
<evidence type="ECO:0000313" key="12">
    <source>
        <dbReference type="Proteomes" id="UP001347796"/>
    </source>
</evidence>